<dbReference type="PATRIC" id="fig|292.27.peg.4115"/>
<gene>
    <name evidence="3" type="ORF">VL15_20115</name>
</gene>
<dbReference type="EMBL" id="LDWR01000034">
    <property type="protein sequence ID" value="KML54776.1"/>
    <property type="molecule type" value="Genomic_DNA"/>
</dbReference>
<reference evidence="3 4" key="1">
    <citation type="submission" date="2015-05" db="EMBL/GenBank/DDBJ databases">
        <title>Draft genome of Burkholderia cepacia LK29.</title>
        <authorList>
            <person name="Chan X.Y."/>
        </authorList>
    </citation>
    <scope>NUCLEOTIDE SEQUENCE [LARGE SCALE GENOMIC DNA]</scope>
    <source>
        <strain evidence="3 4">LK29</strain>
    </source>
</reference>
<keyword evidence="1" id="KW-0175">Coiled coil</keyword>
<evidence type="ECO:0000256" key="2">
    <source>
        <dbReference type="SAM" id="Phobius"/>
    </source>
</evidence>
<evidence type="ECO:0000313" key="3">
    <source>
        <dbReference type="EMBL" id="KML54776.1"/>
    </source>
</evidence>
<feature type="transmembrane region" description="Helical" evidence="2">
    <location>
        <begin position="149"/>
        <end position="167"/>
    </location>
</feature>
<name>A0A0J5WQM9_BURCE</name>
<evidence type="ECO:0000313" key="4">
    <source>
        <dbReference type="Proteomes" id="UP000036338"/>
    </source>
</evidence>
<sequence length="378" mass="40225">MPKSPALWEPYCHRADAEFHLSNFAGRVLGPKAGVIFFDGLAAARLKPALPDADGHALDLVVSASRFPLAAPDPLSNASPQTIAQLSHAWSQRVAAASGPTALDRGLAATRQFMGEHKIAFGAAAVAGDAFGVLAGVVSLGILFAGGAVLLPALGVVAGAASAVLLFEDGKMLSYELTGDEVHRKALENSWHYKLVETIGPILLLPDLAFSGVRTLASLPRLSREAGEAAEEAAQAVKRLANQRKDIDAFTRNNLDHPNQALMREQANQMRGQASGFANDVREAQRKLDKAHRELMLARTIGAPAYLTTTYGTGVYGVNSPNNWPEIIAWVQEHTHQFADHAAGLLMPPRVANDTGAGDPTTVLQFQVGISRHPEHAQ</sequence>
<feature type="coiled-coil region" evidence="1">
    <location>
        <begin position="233"/>
        <end position="301"/>
    </location>
</feature>
<dbReference type="RefSeq" id="WP_048248066.1">
    <property type="nucleotide sequence ID" value="NZ_LDWR01000034.1"/>
</dbReference>
<keyword evidence="2" id="KW-1133">Transmembrane helix</keyword>
<comment type="caution">
    <text evidence="3">The sequence shown here is derived from an EMBL/GenBank/DDBJ whole genome shotgun (WGS) entry which is preliminary data.</text>
</comment>
<protein>
    <submittedName>
        <fullName evidence="3">Uncharacterized protein</fullName>
    </submittedName>
</protein>
<dbReference type="Proteomes" id="UP000036338">
    <property type="component" value="Unassembled WGS sequence"/>
</dbReference>
<feature type="transmembrane region" description="Helical" evidence="2">
    <location>
        <begin position="119"/>
        <end position="143"/>
    </location>
</feature>
<dbReference type="AlphaFoldDB" id="A0A0J5WQM9"/>
<evidence type="ECO:0000256" key="1">
    <source>
        <dbReference type="SAM" id="Coils"/>
    </source>
</evidence>
<keyword evidence="2" id="KW-0812">Transmembrane</keyword>
<keyword evidence="2" id="KW-0472">Membrane</keyword>
<proteinExistence type="predicted"/>
<accession>A0A0J5WQM9</accession>
<organism evidence="3 4">
    <name type="scientific">Burkholderia cepacia</name>
    <name type="common">Pseudomonas cepacia</name>
    <dbReference type="NCBI Taxonomy" id="292"/>
    <lineage>
        <taxon>Bacteria</taxon>
        <taxon>Pseudomonadati</taxon>
        <taxon>Pseudomonadota</taxon>
        <taxon>Betaproteobacteria</taxon>
        <taxon>Burkholderiales</taxon>
        <taxon>Burkholderiaceae</taxon>
        <taxon>Burkholderia</taxon>
        <taxon>Burkholderia cepacia complex</taxon>
    </lineage>
</organism>